<reference evidence="7" key="1">
    <citation type="submission" date="2018-06" db="EMBL/GenBank/DDBJ databases">
        <title>Whole genome sequencing of four bacterial strains from South Shetland trench revealing bio-synthetic gene clusters.</title>
        <authorList>
            <person name="Abdel-Mageed W.M."/>
            <person name="Lehri B."/>
            <person name="Jarmusch S."/>
            <person name="Miranda K."/>
            <person name="Goodfellow M."/>
            <person name="Jaspars M."/>
            <person name="Karlyshev A.V."/>
        </authorList>
    </citation>
    <scope>NUCLEOTIDE SEQUENCE [LARGE SCALE GENOMIC DNA]</scope>
    <source>
        <strain evidence="7">SST4</strain>
    </source>
</reference>
<keyword evidence="3" id="KW-1133">Transmembrane helix</keyword>
<evidence type="ECO:0000256" key="2">
    <source>
        <dbReference type="SAM" id="MobiDB-lite"/>
    </source>
</evidence>
<dbReference type="InterPro" id="IPR018392">
    <property type="entry name" value="LysM"/>
</dbReference>
<sequence length="693" mass="75516">MKNTLTWITWLSLSAVSPFALAVGLGQANVSSYLDAPLDASIPLLESSDYAPDDIRVSVAEPSDFAAAGLEWTPLAASVRARVQEQQGRRQVRLSSQQAMEEPWLELLLTIEYPGGQQAHDVTLLFDPQGYAQTASTAQVDTTTAQNTTAAMPTVAANPTTPPRVNEPDKDRRAYVGSGDTLWGVAERVKPPQSSVQQMMVALLEANPDIFPSGNIHDMRAGQTLRIPDRERILAHPHRDADAAIKAMNEAWRAHRNGTLQATPLPENEAVAVSDIAVDATQTLHEEGDEVSVEESGEASSTVKPDNALAAGGTEPSELDADEPKINDQAVLEEATNEPEALTRAELTEQLRLSQTTLQQVLEERALMRAELNELRGEVASLKQALSEALTAREQEPAPLAASMGEDQSVSALMARYQWPLALVAIALLVALLVWLRKRREETWEDSSFAEPLVKPAVTPRATAEAKVRHEAAPVIYPAQSNDADVDAQQNGTEKKTAIKEEHEFETKPKFNKPVTQSVSSLNPDQWLVNDQEQALEYEGTLSYEKSQAAGLAEQGRRQRLGLEVNRSENVSLAPPPSAESMRQMLVSLNADLGTTERVAAGQIRSAESAYKATDNSGDRSVDYHPPSLSGAVNSGVEQRGENLLQPTVEFTTESPPPTVKKPRRPIEEEWEIEEVAFKPRGLDNSEPSKSSK</sequence>
<dbReference type="CDD" id="cd00118">
    <property type="entry name" value="LysM"/>
    <property type="match status" value="1"/>
</dbReference>
<feature type="compositionally biased region" description="Polar residues" evidence="2">
    <location>
        <begin position="645"/>
        <end position="654"/>
    </location>
</feature>
<evidence type="ECO:0000313" key="6">
    <source>
        <dbReference type="EMBL" id="RBI67446.1"/>
    </source>
</evidence>
<dbReference type="InterPro" id="IPR020012">
    <property type="entry name" value="LysM_FimV"/>
</dbReference>
<dbReference type="EMBL" id="QNTU01000005">
    <property type="protein sequence ID" value="RBI67446.1"/>
    <property type="molecule type" value="Genomic_DNA"/>
</dbReference>
<dbReference type="NCBIfam" id="TIGR03505">
    <property type="entry name" value="FimV_core"/>
    <property type="match status" value="1"/>
</dbReference>
<dbReference type="AlphaFoldDB" id="A0A365TNB9"/>
<protein>
    <recommendedName>
        <fullName evidence="5">FimV N-terminal domain-containing protein</fullName>
    </recommendedName>
</protein>
<feature type="region of interest" description="Disordered" evidence="2">
    <location>
        <begin position="143"/>
        <end position="173"/>
    </location>
</feature>
<dbReference type="RefSeq" id="WP_113269632.1">
    <property type="nucleotide sequence ID" value="NZ_QNTU01000005.1"/>
</dbReference>
<gene>
    <name evidence="6" type="ORF">DQ400_09905</name>
</gene>
<dbReference type="InterPro" id="IPR057840">
    <property type="entry name" value="FimV_N"/>
</dbReference>
<dbReference type="Proteomes" id="UP000252204">
    <property type="component" value="Unassembled WGS sequence"/>
</dbReference>
<dbReference type="OrthoDB" id="5298707at2"/>
<feature type="coiled-coil region" evidence="1">
    <location>
        <begin position="344"/>
        <end position="392"/>
    </location>
</feature>
<feature type="compositionally biased region" description="Acidic residues" evidence="2">
    <location>
        <begin position="287"/>
        <end position="297"/>
    </location>
</feature>
<comment type="caution">
    <text evidence="6">The sequence shown here is derived from an EMBL/GenBank/DDBJ whole genome shotgun (WGS) entry which is preliminary data.</text>
</comment>
<dbReference type="Gene3D" id="3.10.350.10">
    <property type="entry name" value="LysM domain"/>
    <property type="match status" value="1"/>
</dbReference>
<feature type="signal peptide" evidence="4">
    <location>
        <begin position="1"/>
        <end position="22"/>
    </location>
</feature>
<evidence type="ECO:0000259" key="5">
    <source>
        <dbReference type="Pfam" id="PF25800"/>
    </source>
</evidence>
<keyword evidence="7" id="KW-1185">Reference proteome</keyword>
<feature type="region of interest" description="Disordered" evidence="2">
    <location>
        <begin position="609"/>
        <end position="693"/>
    </location>
</feature>
<dbReference type="Pfam" id="PF25800">
    <property type="entry name" value="FimV_N"/>
    <property type="match status" value="1"/>
</dbReference>
<evidence type="ECO:0000313" key="7">
    <source>
        <dbReference type="Proteomes" id="UP000252204"/>
    </source>
</evidence>
<proteinExistence type="predicted"/>
<evidence type="ECO:0000256" key="4">
    <source>
        <dbReference type="SAM" id="SignalP"/>
    </source>
</evidence>
<accession>A0A365TNB9</accession>
<name>A0A365TNB9_9GAMM</name>
<dbReference type="InterPro" id="IPR036779">
    <property type="entry name" value="LysM_dom_sf"/>
</dbReference>
<evidence type="ECO:0000256" key="1">
    <source>
        <dbReference type="SAM" id="Coils"/>
    </source>
</evidence>
<keyword evidence="3" id="KW-0472">Membrane</keyword>
<feature type="domain" description="FimV N-terminal" evidence="5">
    <location>
        <begin position="23"/>
        <end position="129"/>
    </location>
</feature>
<organism evidence="6 7">
    <name type="scientific">Vreelandella sulfidaeris</name>
    <dbReference type="NCBI Taxonomy" id="115553"/>
    <lineage>
        <taxon>Bacteria</taxon>
        <taxon>Pseudomonadati</taxon>
        <taxon>Pseudomonadota</taxon>
        <taxon>Gammaproteobacteria</taxon>
        <taxon>Oceanospirillales</taxon>
        <taxon>Halomonadaceae</taxon>
        <taxon>Vreelandella</taxon>
    </lineage>
</organism>
<keyword evidence="1" id="KW-0175">Coiled coil</keyword>
<feature type="transmembrane region" description="Helical" evidence="3">
    <location>
        <begin position="417"/>
        <end position="436"/>
    </location>
</feature>
<feature type="region of interest" description="Disordered" evidence="2">
    <location>
        <begin position="285"/>
        <end position="324"/>
    </location>
</feature>
<feature type="chain" id="PRO_5016611951" description="FimV N-terminal domain-containing protein" evidence="4">
    <location>
        <begin position="23"/>
        <end position="693"/>
    </location>
</feature>
<keyword evidence="3" id="KW-0812">Transmembrane</keyword>
<evidence type="ECO:0000256" key="3">
    <source>
        <dbReference type="SAM" id="Phobius"/>
    </source>
</evidence>
<keyword evidence="4" id="KW-0732">Signal</keyword>